<accession>A0A835H3X1</accession>
<dbReference type="InterPro" id="IPR036397">
    <property type="entry name" value="RNaseH_sf"/>
</dbReference>
<dbReference type="GO" id="GO:0005737">
    <property type="term" value="C:cytoplasm"/>
    <property type="evidence" value="ECO:0007669"/>
    <property type="project" value="TreeGrafter"/>
</dbReference>
<dbReference type="OrthoDB" id="446462at2759"/>
<dbReference type="Gene3D" id="3.30.420.10">
    <property type="entry name" value="Ribonuclease H-like superfamily/Ribonuclease H"/>
    <property type="match status" value="1"/>
</dbReference>
<feature type="domain" description="3'-5' exonuclease" evidence="3">
    <location>
        <begin position="47"/>
        <end position="167"/>
    </location>
</feature>
<dbReference type="GO" id="GO:0006139">
    <property type="term" value="P:nucleobase-containing compound metabolic process"/>
    <property type="evidence" value="ECO:0007669"/>
    <property type="project" value="InterPro"/>
</dbReference>
<dbReference type="GO" id="GO:0003676">
    <property type="term" value="F:nucleic acid binding"/>
    <property type="evidence" value="ECO:0007669"/>
    <property type="project" value="InterPro"/>
</dbReference>
<dbReference type="PANTHER" id="PTHR13620:SF121">
    <property type="entry name" value="EMB|CAB82946.1-RELATED"/>
    <property type="match status" value="1"/>
</dbReference>
<dbReference type="PANTHER" id="PTHR13620">
    <property type="entry name" value="3-5 EXONUCLEASE"/>
    <property type="match status" value="1"/>
</dbReference>
<dbReference type="InterPro" id="IPR012337">
    <property type="entry name" value="RNaseH-like_sf"/>
</dbReference>
<evidence type="ECO:0000313" key="4">
    <source>
        <dbReference type="EMBL" id="KAF9591272.1"/>
    </source>
</evidence>
<dbReference type="AlphaFoldDB" id="A0A835H3X1"/>
<keyword evidence="2" id="KW-0378">Hydrolase</keyword>
<keyword evidence="5" id="KW-1185">Reference proteome</keyword>
<evidence type="ECO:0000256" key="1">
    <source>
        <dbReference type="ARBA" id="ARBA00022722"/>
    </source>
</evidence>
<dbReference type="EMBL" id="JADFTS010000008">
    <property type="protein sequence ID" value="KAF9591272.1"/>
    <property type="molecule type" value="Genomic_DNA"/>
</dbReference>
<sequence length="230" mass="26624">MMLMLLAIPWQQQKNIESRPSERVQFVEFNGITIRTTVTYKGNNAAEWIRYVKKHCCHRRDTVYVGLDTEDYFTNKDRKVRCATLQLCIGTTCIIYQLQKTNHIPQPLVEFLKHTRNTFVGVDIASDAQLLEDGYGLEVTNQLDLRFLAVLKLNLPKMLKMNKTLKSFTRALGAKRQREFQLLSMKFKTADEAIRNKVEEISARYDKASSSFPVLSCLLHHYRTALGLTM</sequence>
<dbReference type="InterPro" id="IPR051132">
    <property type="entry name" value="3-5_Exonuclease_domain"/>
</dbReference>
<protein>
    <recommendedName>
        <fullName evidence="3">3'-5' exonuclease domain-containing protein</fullName>
    </recommendedName>
</protein>
<evidence type="ECO:0000313" key="5">
    <source>
        <dbReference type="Proteomes" id="UP000631114"/>
    </source>
</evidence>
<keyword evidence="1" id="KW-0540">Nuclease</keyword>
<dbReference type="Proteomes" id="UP000631114">
    <property type="component" value="Unassembled WGS sequence"/>
</dbReference>
<dbReference type="GO" id="GO:0008408">
    <property type="term" value="F:3'-5' exonuclease activity"/>
    <property type="evidence" value="ECO:0007669"/>
    <property type="project" value="InterPro"/>
</dbReference>
<reference evidence="4 5" key="1">
    <citation type="submission" date="2020-10" db="EMBL/GenBank/DDBJ databases">
        <title>The Coptis chinensis genome and diversification of protoberbering-type alkaloids.</title>
        <authorList>
            <person name="Wang B."/>
            <person name="Shu S."/>
            <person name="Song C."/>
            <person name="Liu Y."/>
        </authorList>
    </citation>
    <scope>NUCLEOTIDE SEQUENCE [LARGE SCALE GENOMIC DNA]</scope>
    <source>
        <strain evidence="4">HL-2020</strain>
        <tissue evidence="4">Leaf</tissue>
    </source>
</reference>
<dbReference type="Pfam" id="PF01612">
    <property type="entry name" value="DNA_pol_A_exo1"/>
    <property type="match status" value="1"/>
</dbReference>
<evidence type="ECO:0000259" key="3">
    <source>
        <dbReference type="Pfam" id="PF01612"/>
    </source>
</evidence>
<name>A0A835H3X1_9MAGN</name>
<comment type="caution">
    <text evidence="4">The sequence shown here is derived from an EMBL/GenBank/DDBJ whole genome shotgun (WGS) entry which is preliminary data.</text>
</comment>
<dbReference type="GO" id="GO:0005634">
    <property type="term" value="C:nucleus"/>
    <property type="evidence" value="ECO:0007669"/>
    <property type="project" value="TreeGrafter"/>
</dbReference>
<dbReference type="SUPFAM" id="SSF53098">
    <property type="entry name" value="Ribonuclease H-like"/>
    <property type="match status" value="1"/>
</dbReference>
<evidence type="ECO:0000256" key="2">
    <source>
        <dbReference type="ARBA" id="ARBA00022801"/>
    </source>
</evidence>
<dbReference type="InterPro" id="IPR002562">
    <property type="entry name" value="3'-5'_exonuclease_dom"/>
</dbReference>
<organism evidence="4 5">
    <name type="scientific">Coptis chinensis</name>
    <dbReference type="NCBI Taxonomy" id="261450"/>
    <lineage>
        <taxon>Eukaryota</taxon>
        <taxon>Viridiplantae</taxon>
        <taxon>Streptophyta</taxon>
        <taxon>Embryophyta</taxon>
        <taxon>Tracheophyta</taxon>
        <taxon>Spermatophyta</taxon>
        <taxon>Magnoliopsida</taxon>
        <taxon>Ranunculales</taxon>
        <taxon>Ranunculaceae</taxon>
        <taxon>Coptidoideae</taxon>
        <taxon>Coptis</taxon>
    </lineage>
</organism>
<gene>
    <name evidence="4" type="ORF">IFM89_003223</name>
</gene>
<proteinExistence type="predicted"/>